<protein>
    <submittedName>
        <fullName evidence="2">Uncharacterized protein</fullName>
    </submittedName>
</protein>
<proteinExistence type="predicted"/>
<accession>A0AAW1VA80</accession>
<dbReference type="AlphaFoldDB" id="A0AAW1VA80"/>
<feature type="region of interest" description="Disordered" evidence="1">
    <location>
        <begin position="1"/>
        <end position="59"/>
    </location>
</feature>
<evidence type="ECO:0000313" key="2">
    <source>
        <dbReference type="EMBL" id="KAK9891610.1"/>
    </source>
</evidence>
<organism evidence="2 3">
    <name type="scientific">Henosepilachna vigintioctopunctata</name>
    <dbReference type="NCBI Taxonomy" id="420089"/>
    <lineage>
        <taxon>Eukaryota</taxon>
        <taxon>Metazoa</taxon>
        <taxon>Ecdysozoa</taxon>
        <taxon>Arthropoda</taxon>
        <taxon>Hexapoda</taxon>
        <taxon>Insecta</taxon>
        <taxon>Pterygota</taxon>
        <taxon>Neoptera</taxon>
        <taxon>Endopterygota</taxon>
        <taxon>Coleoptera</taxon>
        <taxon>Polyphaga</taxon>
        <taxon>Cucujiformia</taxon>
        <taxon>Coccinelloidea</taxon>
        <taxon>Coccinellidae</taxon>
        <taxon>Epilachninae</taxon>
        <taxon>Epilachnini</taxon>
        <taxon>Henosepilachna</taxon>
    </lineage>
</organism>
<reference evidence="2 3" key="1">
    <citation type="submission" date="2023-03" db="EMBL/GenBank/DDBJ databases">
        <title>Genome insight into feeding habits of ladybird beetles.</title>
        <authorList>
            <person name="Li H.-S."/>
            <person name="Huang Y.-H."/>
            <person name="Pang H."/>
        </authorList>
    </citation>
    <scope>NUCLEOTIDE SEQUENCE [LARGE SCALE GENOMIC DNA]</scope>
    <source>
        <strain evidence="2">SYSU_2023b</strain>
        <tissue evidence="2">Whole body</tissue>
    </source>
</reference>
<keyword evidence="3" id="KW-1185">Reference proteome</keyword>
<name>A0AAW1VA80_9CUCU</name>
<feature type="compositionally biased region" description="Pro residues" evidence="1">
    <location>
        <begin position="20"/>
        <end position="30"/>
    </location>
</feature>
<evidence type="ECO:0000313" key="3">
    <source>
        <dbReference type="Proteomes" id="UP001431783"/>
    </source>
</evidence>
<feature type="compositionally biased region" description="Polar residues" evidence="1">
    <location>
        <begin position="33"/>
        <end position="59"/>
    </location>
</feature>
<dbReference type="Proteomes" id="UP001431783">
    <property type="component" value="Unassembled WGS sequence"/>
</dbReference>
<dbReference type="EMBL" id="JARQZJ010000129">
    <property type="protein sequence ID" value="KAK9891610.1"/>
    <property type="molecule type" value="Genomic_DNA"/>
</dbReference>
<comment type="caution">
    <text evidence="2">The sequence shown here is derived from an EMBL/GenBank/DDBJ whole genome shotgun (WGS) entry which is preliminary data.</text>
</comment>
<evidence type="ECO:0000256" key="1">
    <source>
        <dbReference type="SAM" id="MobiDB-lite"/>
    </source>
</evidence>
<sequence>MSAEFSKSFHPSKRRGTPIPVAPPRVPTPMPAGNNNNATRTSQPRDVLSRSNLTSAGQDTPQLISKAAYKLLDNDVKTAWINPRLISKHRTIWIPLTKKLSACAAEDFHVGYFEVEILCTFLTRL</sequence>
<gene>
    <name evidence="2" type="ORF">WA026_015574</name>
</gene>